<reference evidence="5 6" key="1">
    <citation type="submission" date="2020-10" db="EMBL/GenBank/DDBJ databases">
        <title>Sequencing the genomes of 1000 actinobacteria strains.</title>
        <authorList>
            <person name="Klenk H.-P."/>
        </authorList>
    </citation>
    <scope>NUCLEOTIDE SEQUENCE [LARGE SCALE GENOMIC DNA]</scope>
    <source>
        <strain evidence="5 6">DSM 7307</strain>
    </source>
</reference>
<dbReference type="PRINTS" id="PR00038">
    <property type="entry name" value="HTHLUXR"/>
</dbReference>
<keyword evidence="3" id="KW-0804">Transcription</keyword>
<evidence type="ECO:0000313" key="6">
    <source>
        <dbReference type="Proteomes" id="UP000620262"/>
    </source>
</evidence>
<evidence type="ECO:0000256" key="2">
    <source>
        <dbReference type="ARBA" id="ARBA00023125"/>
    </source>
</evidence>
<keyword evidence="1" id="KW-0805">Transcription regulation</keyword>
<dbReference type="Pfam" id="PF00196">
    <property type="entry name" value="GerE"/>
    <property type="match status" value="1"/>
</dbReference>
<feature type="domain" description="HTH luxR-type" evidence="4">
    <location>
        <begin position="307"/>
        <end position="364"/>
    </location>
</feature>
<dbReference type="InterPro" id="IPR016032">
    <property type="entry name" value="Sig_transdc_resp-reg_C-effctor"/>
</dbReference>
<dbReference type="InterPro" id="IPR036388">
    <property type="entry name" value="WH-like_DNA-bd_sf"/>
</dbReference>
<organism evidence="5 6">
    <name type="scientific">Rhizobium viscosum</name>
    <name type="common">Arthrobacter viscosus</name>
    <dbReference type="NCBI Taxonomy" id="1673"/>
    <lineage>
        <taxon>Bacteria</taxon>
        <taxon>Pseudomonadati</taxon>
        <taxon>Pseudomonadota</taxon>
        <taxon>Alphaproteobacteria</taxon>
        <taxon>Hyphomicrobiales</taxon>
        <taxon>Rhizobiaceae</taxon>
        <taxon>Rhizobium/Agrobacterium group</taxon>
        <taxon>Rhizobium</taxon>
    </lineage>
</organism>
<dbReference type="Gene3D" id="1.10.10.10">
    <property type="entry name" value="Winged helix-like DNA-binding domain superfamily/Winged helix DNA-binding domain"/>
    <property type="match status" value="1"/>
</dbReference>
<evidence type="ECO:0000313" key="5">
    <source>
        <dbReference type="EMBL" id="MBE1504006.1"/>
    </source>
</evidence>
<proteinExistence type="predicted"/>
<dbReference type="EMBL" id="JADBEC010000001">
    <property type="protein sequence ID" value="MBE1504006.1"/>
    <property type="molecule type" value="Genomic_DNA"/>
</dbReference>
<evidence type="ECO:0000256" key="1">
    <source>
        <dbReference type="ARBA" id="ARBA00023015"/>
    </source>
</evidence>
<dbReference type="PANTHER" id="PTHR44688">
    <property type="entry name" value="DNA-BINDING TRANSCRIPTIONAL ACTIVATOR DEVR_DOSR"/>
    <property type="match status" value="1"/>
</dbReference>
<dbReference type="SUPFAM" id="SSF46894">
    <property type="entry name" value="C-terminal effector domain of the bipartite response regulators"/>
    <property type="match status" value="1"/>
</dbReference>
<keyword evidence="2 5" id="KW-0238">DNA-binding</keyword>
<dbReference type="SMART" id="SM00421">
    <property type="entry name" value="HTH_LUXR"/>
    <property type="match status" value="1"/>
</dbReference>
<dbReference type="GO" id="GO:0003677">
    <property type="term" value="F:DNA binding"/>
    <property type="evidence" value="ECO:0007669"/>
    <property type="project" value="UniProtKB-KW"/>
</dbReference>
<accession>A0ABR9ILE6</accession>
<dbReference type="Proteomes" id="UP000620262">
    <property type="component" value="Unassembled WGS sequence"/>
</dbReference>
<dbReference type="InterPro" id="IPR000792">
    <property type="entry name" value="Tscrpt_reg_LuxR_C"/>
</dbReference>
<evidence type="ECO:0000256" key="3">
    <source>
        <dbReference type="ARBA" id="ARBA00023163"/>
    </source>
</evidence>
<dbReference type="RefSeq" id="WP_192728105.1">
    <property type="nucleotide sequence ID" value="NZ_BAAAVL010000001.1"/>
</dbReference>
<evidence type="ECO:0000259" key="4">
    <source>
        <dbReference type="SMART" id="SM00421"/>
    </source>
</evidence>
<sequence>MPGSPHAKLEVLTDLIYGALFGETSWQAFLDALAATMPDAKSTLFFHDAVARTGGLSLSSGLAEKESEAYNRYYAAINPWMPRAATRPIGLGVIADQMLPRDELLKTEFYSDYLRWIGCESSVGVTIMRERGRSFNLSTLTSSSDPDFNRRNAELLSDLAPHLRRAFDFIRREHSDPDNNENGLALFDAIGVGIVYIGEDQNIRSINSAAERMIAEGEAIGVTSTGRIMINDSELASRLSALLRHRLQAFSPASTLIRMKSTSFKCTLVKMQSDFITEFLEGPTVAMIIERTSLPLRPDLNDALLCIDQLTAAEMRIAAGIAAGLSLREVARTNDVSYETARSHLKNIYSKLGVNSQVGLVRRLMP</sequence>
<dbReference type="PANTHER" id="PTHR44688:SF16">
    <property type="entry name" value="DNA-BINDING TRANSCRIPTIONAL ACTIVATOR DEVR_DOSR"/>
    <property type="match status" value="1"/>
</dbReference>
<protein>
    <submittedName>
        <fullName evidence="5">DNA-binding CsgD family transcriptional regulator/PAS domain-containing protein</fullName>
    </submittedName>
</protein>
<name>A0ABR9ILE6_RHIVS</name>
<gene>
    <name evidence="5" type="ORF">H4W29_001187</name>
</gene>
<comment type="caution">
    <text evidence="5">The sequence shown here is derived from an EMBL/GenBank/DDBJ whole genome shotgun (WGS) entry which is preliminary data.</text>
</comment>
<keyword evidence="6" id="KW-1185">Reference proteome</keyword>